<proteinExistence type="inferred from homology"/>
<name>A0A9X3AZP1_9GAMM</name>
<dbReference type="InterPro" id="IPR054542">
    <property type="entry name" value="Cys_met_metab_PP"/>
</dbReference>
<evidence type="ECO:0000256" key="5">
    <source>
        <dbReference type="PIRSR" id="PIRSR001434-2"/>
    </source>
</evidence>
<dbReference type="InterPro" id="IPR015422">
    <property type="entry name" value="PyrdxlP-dep_Trfase_small"/>
</dbReference>
<keyword evidence="7" id="KW-0032">Aminotransferase</keyword>
<dbReference type="InterPro" id="IPR015421">
    <property type="entry name" value="PyrdxlP-dep_Trfase_major"/>
</dbReference>
<dbReference type="InterPro" id="IPR015424">
    <property type="entry name" value="PyrdxlP-dep_Trfase"/>
</dbReference>
<protein>
    <submittedName>
        <fullName evidence="7">Aminotransferase class I/II-fold pyridoxal phosphate-dependent enzyme</fullName>
    </submittedName>
</protein>
<dbReference type="Gene3D" id="3.40.640.10">
    <property type="entry name" value="Type I PLP-dependent aspartate aminotransferase-like (Major domain)"/>
    <property type="match status" value="1"/>
</dbReference>
<organism evidence="7 8">
    <name type="scientific">Shewanella septentrionalis</name>
    <dbReference type="NCBI Taxonomy" id="2952223"/>
    <lineage>
        <taxon>Bacteria</taxon>
        <taxon>Pseudomonadati</taxon>
        <taxon>Pseudomonadota</taxon>
        <taxon>Gammaproteobacteria</taxon>
        <taxon>Alteromonadales</taxon>
        <taxon>Shewanellaceae</taxon>
        <taxon>Shewanella</taxon>
    </lineage>
</organism>
<gene>
    <name evidence="7" type="ORF">NE536_13335</name>
</gene>
<evidence type="ECO:0000313" key="8">
    <source>
        <dbReference type="Proteomes" id="UP001155604"/>
    </source>
</evidence>
<dbReference type="FunFam" id="3.40.640.10:FF:000035">
    <property type="entry name" value="O-succinylhomoserine sulfhydrylase"/>
    <property type="match status" value="1"/>
</dbReference>
<dbReference type="Gene3D" id="3.90.1150.10">
    <property type="entry name" value="Aspartate Aminotransferase, domain 1"/>
    <property type="match status" value="1"/>
</dbReference>
<dbReference type="NCBIfam" id="TIGR01326">
    <property type="entry name" value="OAH_OAS_sulfhy"/>
    <property type="match status" value="1"/>
</dbReference>
<dbReference type="GeneID" id="11774950"/>
<dbReference type="EMBL" id="JAMTCC010000021">
    <property type="protein sequence ID" value="MCT7946340.1"/>
    <property type="molecule type" value="Genomic_DNA"/>
</dbReference>
<keyword evidence="4 5" id="KW-0663">Pyridoxal phosphate</keyword>
<comment type="caution">
    <text evidence="7">The sequence shown here is derived from an EMBL/GenBank/DDBJ whole genome shotgun (WGS) entry which is preliminary data.</text>
</comment>
<dbReference type="GO" id="GO:0003961">
    <property type="term" value="F:O-acetylhomoserine aminocarboxypropyltransferase activity"/>
    <property type="evidence" value="ECO:0007669"/>
    <property type="project" value="TreeGrafter"/>
</dbReference>
<evidence type="ECO:0000313" key="7">
    <source>
        <dbReference type="EMBL" id="MCT7946340.1"/>
    </source>
</evidence>
<comment type="similarity">
    <text evidence="2 6">Belongs to the trans-sulfuration enzymes family.</text>
</comment>
<dbReference type="GO" id="GO:0005737">
    <property type="term" value="C:cytoplasm"/>
    <property type="evidence" value="ECO:0007669"/>
    <property type="project" value="TreeGrafter"/>
</dbReference>
<evidence type="ECO:0000256" key="1">
    <source>
        <dbReference type="ARBA" id="ARBA00001933"/>
    </source>
</evidence>
<dbReference type="SUPFAM" id="SSF53383">
    <property type="entry name" value="PLP-dependent transferases"/>
    <property type="match status" value="1"/>
</dbReference>
<dbReference type="PANTHER" id="PTHR43797:SF2">
    <property type="entry name" value="HOMOCYSTEINE_CYSTEINE SYNTHASE"/>
    <property type="match status" value="1"/>
</dbReference>
<dbReference type="InterPro" id="IPR000277">
    <property type="entry name" value="Cys/Met-Metab_PyrdxlP-dep_enz"/>
</dbReference>
<dbReference type="Pfam" id="PF01053">
    <property type="entry name" value="Cys_Met_Meta_PP"/>
    <property type="match status" value="1"/>
</dbReference>
<sequence>MKLESLALHYGYESEATTKAAAVPIYQTTSYTFDDTQHGADLFDLKVAGNIYTRIMNPTTSVLEQRLAAIEGGIGALAVASGMAAITYAIQALTQVGDNIVSTSQLYGGTYNLFAHTLPRQGVEVRMAAFDDFEGLDELIDDKTKALFCESIGNPAGNIVDLQRLAEIAHKHGVPLIVDNTVATPVLCRPFEHGADIVIHSLTKYIGGHGTTIGGVIIDSGKFDWVANKERFALLNQADPSYHGVVYTEAFGPAAFIGRCRVVPLRNTGAALSPHSAFLLLQGLETLSLRMERHCSNALALAEYLVLHPAVSWVNYGALPSSPYQDNCHKITGGKASGIISFGIKAATPEEGKIAGGRFIDALQMILRLVNIGDAKSLACHPASTTHRQLDADELARAGVSEDLIRISVGIEHIDDIINDVAQALDKALVSK</sequence>
<dbReference type="GO" id="GO:0008483">
    <property type="term" value="F:transaminase activity"/>
    <property type="evidence" value="ECO:0007669"/>
    <property type="project" value="UniProtKB-KW"/>
</dbReference>
<dbReference type="PIRSF" id="PIRSF001434">
    <property type="entry name" value="CGS"/>
    <property type="match status" value="1"/>
</dbReference>
<feature type="modified residue" description="N6-(pyridoxal phosphate)lysine" evidence="5">
    <location>
        <position position="204"/>
    </location>
</feature>
<reference evidence="7" key="1">
    <citation type="journal article" date="2023" name="Int. J. Syst. Evol. Microbiol.">
        <title>&lt;i&gt;Shewanella septentrionalis&lt;/i&gt; sp. nov. and &lt;i&gt;Shewanella holmiensis&lt;/i&gt; sp. nov., isolated from Baltic Sea water and sediments.</title>
        <authorList>
            <person name="Martin-Rodriguez A.J."/>
            <person name="Thorell K."/>
            <person name="Joffre E."/>
            <person name="Jensie-Markopoulos S."/>
            <person name="Moore E.R.B."/>
            <person name="Sjoling A."/>
        </authorList>
    </citation>
    <scope>NUCLEOTIDE SEQUENCE</scope>
    <source>
        <strain evidence="7">SP1W3</strain>
    </source>
</reference>
<dbReference type="GO" id="GO:0071269">
    <property type="term" value="P:L-homocysteine biosynthetic process"/>
    <property type="evidence" value="ECO:0007669"/>
    <property type="project" value="TreeGrafter"/>
</dbReference>
<dbReference type="RefSeq" id="WP_012090043.1">
    <property type="nucleotide sequence ID" value="NZ_JAMTCC010000021.1"/>
</dbReference>
<dbReference type="PROSITE" id="PS00868">
    <property type="entry name" value="CYS_MET_METAB_PP"/>
    <property type="match status" value="1"/>
</dbReference>
<dbReference type="GO" id="GO:0019346">
    <property type="term" value="P:transsulfuration"/>
    <property type="evidence" value="ECO:0007669"/>
    <property type="project" value="InterPro"/>
</dbReference>
<accession>A0A9X3AZP1</accession>
<dbReference type="CDD" id="cd00614">
    <property type="entry name" value="CGS_like"/>
    <property type="match status" value="1"/>
</dbReference>
<evidence type="ECO:0000256" key="2">
    <source>
        <dbReference type="ARBA" id="ARBA00009077"/>
    </source>
</evidence>
<comment type="cofactor">
    <cofactor evidence="1 6">
        <name>pyridoxal 5'-phosphate</name>
        <dbReference type="ChEBI" id="CHEBI:597326"/>
    </cofactor>
</comment>
<dbReference type="GO" id="GO:0006535">
    <property type="term" value="P:cysteine biosynthetic process from serine"/>
    <property type="evidence" value="ECO:0007669"/>
    <property type="project" value="TreeGrafter"/>
</dbReference>
<dbReference type="GO" id="GO:0030170">
    <property type="term" value="F:pyridoxal phosphate binding"/>
    <property type="evidence" value="ECO:0007669"/>
    <property type="project" value="InterPro"/>
</dbReference>
<evidence type="ECO:0000256" key="4">
    <source>
        <dbReference type="ARBA" id="ARBA00022898"/>
    </source>
</evidence>
<dbReference type="AlphaFoldDB" id="A0A9X3AZP1"/>
<dbReference type="GO" id="GO:0004124">
    <property type="term" value="F:cysteine synthase activity"/>
    <property type="evidence" value="ECO:0007669"/>
    <property type="project" value="TreeGrafter"/>
</dbReference>
<evidence type="ECO:0000256" key="3">
    <source>
        <dbReference type="ARBA" id="ARBA00022679"/>
    </source>
</evidence>
<dbReference type="Proteomes" id="UP001155604">
    <property type="component" value="Unassembled WGS sequence"/>
</dbReference>
<keyword evidence="8" id="KW-1185">Reference proteome</keyword>
<dbReference type="PANTHER" id="PTHR43797">
    <property type="entry name" value="HOMOCYSTEINE/CYSTEINE SYNTHASE"/>
    <property type="match status" value="1"/>
</dbReference>
<keyword evidence="3" id="KW-0808">Transferase</keyword>
<evidence type="ECO:0000256" key="6">
    <source>
        <dbReference type="RuleBase" id="RU362118"/>
    </source>
</evidence>
<dbReference type="InterPro" id="IPR006235">
    <property type="entry name" value="OAc-hSer/O-AcSer_sulfhydrylase"/>
</dbReference>